<keyword evidence="1" id="KW-0732">Signal</keyword>
<dbReference type="AlphaFoldDB" id="A0A9X2FCG4"/>
<proteinExistence type="predicted"/>
<dbReference type="EMBL" id="JAMXLR010000073">
    <property type="protein sequence ID" value="MCO6046502.1"/>
    <property type="molecule type" value="Genomic_DNA"/>
</dbReference>
<keyword evidence="3" id="KW-1185">Reference proteome</keyword>
<name>A0A9X2FCG4_9BACT</name>
<gene>
    <name evidence="2" type="ORF">NG895_21595</name>
</gene>
<protein>
    <recommendedName>
        <fullName evidence="4">Carboxypeptidase regulatory-like domain-containing protein</fullName>
    </recommendedName>
</protein>
<feature type="chain" id="PRO_5040937490" description="Carboxypeptidase regulatory-like domain-containing protein" evidence="1">
    <location>
        <begin position="26"/>
        <end position="139"/>
    </location>
</feature>
<comment type="caution">
    <text evidence="2">The sequence shown here is derived from an EMBL/GenBank/DDBJ whole genome shotgun (WGS) entry which is preliminary data.</text>
</comment>
<reference evidence="2" key="1">
    <citation type="submission" date="2022-06" db="EMBL/GenBank/DDBJ databases">
        <title>Aeoliella straminimaris, a novel planctomycete from sediments.</title>
        <authorList>
            <person name="Vitorino I.R."/>
            <person name="Lage O.M."/>
        </authorList>
    </citation>
    <scope>NUCLEOTIDE SEQUENCE</scope>
    <source>
        <strain evidence="2">ICT_H6.2</strain>
    </source>
</reference>
<organism evidence="2 3">
    <name type="scientific">Aeoliella straminimaris</name>
    <dbReference type="NCBI Taxonomy" id="2954799"/>
    <lineage>
        <taxon>Bacteria</taxon>
        <taxon>Pseudomonadati</taxon>
        <taxon>Planctomycetota</taxon>
        <taxon>Planctomycetia</taxon>
        <taxon>Pirellulales</taxon>
        <taxon>Lacipirellulaceae</taxon>
        <taxon>Aeoliella</taxon>
    </lineage>
</organism>
<accession>A0A9X2FCG4</accession>
<evidence type="ECO:0000256" key="1">
    <source>
        <dbReference type="SAM" id="SignalP"/>
    </source>
</evidence>
<dbReference type="PROSITE" id="PS51257">
    <property type="entry name" value="PROKAR_LIPOPROTEIN"/>
    <property type="match status" value="1"/>
</dbReference>
<evidence type="ECO:0008006" key="4">
    <source>
        <dbReference type="Google" id="ProtNLM"/>
    </source>
</evidence>
<evidence type="ECO:0000313" key="3">
    <source>
        <dbReference type="Proteomes" id="UP001155241"/>
    </source>
</evidence>
<dbReference type="Proteomes" id="UP001155241">
    <property type="component" value="Unassembled WGS sequence"/>
</dbReference>
<feature type="signal peptide" evidence="1">
    <location>
        <begin position="1"/>
        <end position="25"/>
    </location>
</feature>
<evidence type="ECO:0000313" key="2">
    <source>
        <dbReference type="EMBL" id="MCO6046502.1"/>
    </source>
</evidence>
<sequence>MFQHYRYSLTLIAAVALLVATGCGGRPTAQVSGTVKYKDGSPIVAPAKVVRLVPAPDTTAEIRKAASGYIQDDGTFEMYTQKPGDGVIKGQYVVVFSVLENPMGGESLLKEEYGDPDLSPYTIDVDSDQNDLVYEVEKK</sequence>